<feature type="domain" description="Glycosyl transferase family 1" evidence="2">
    <location>
        <begin position="198"/>
        <end position="344"/>
    </location>
</feature>
<gene>
    <name evidence="3" type="primary">mshA</name>
    <name evidence="3" type="ORF">AHMF7616_04726</name>
</gene>
<evidence type="ECO:0000313" key="3">
    <source>
        <dbReference type="EMBL" id="RDC66095.1"/>
    </source>
</evidence>
<dbReference type="Proteomes" id="UP000253919">
    <property type="component" value="Unassembled WGS sequence"/>
</dbReference>
<evidence type="ECO:0000256" key="1">
    <source>
        <dbReference type="ARBA" id="ARBA00022679"/>
    </source>
</evidence>
<organism evidence="3 4">
    <name type="scientific">Adhaeribacter pallidiroseus</name>
    <dbReference type="NCBI Taxonomy" id="2072847"/>
    <lineage>
        <taxon>Bacteria</taxon>
        <taxon>Pseudomonadati</taxon>
        <taxon>Bacteroidota</taxon>
        <taxon>Cytophagia</taxon>
        <taxon>Cytophagales</taxon>
        <taxon>Hymenobacteraceae</taxon>
        <taxon>Adhaeribacter</taxon>
    </lineage>
</organism>
<evidence type="ECO:0000259" key="2">
    <source>
        <dbReference type="Pfam" id="PF00534"/>
    </source>
</evidence>
<protein>
    <submittedName>
        <fullName evidence="3">D-inositol-3-phosphate glycosyltransferase</fullName>
        <ecNumber evidence="3">2.4.1.250</ecNumber>
    </submittedName>
</protein>
<dbReference type="InterPro" id="IPR001296">
    <property type="entry name" value="Glyco_trans_1"/>
</dbReference>
<dbReference type="AlphaFoldDB" id="A0A369QQZ3"/>
<proteinExistence type="predicted"/>
<evidence type="ECO:0000313" key="4">
    <source>
        <dbReference type="Proteomes" id="UP000253919"/>
    </source>
</evidence>
<dbReference type="GO" id="GO:0009103">
    <property type="term" value="P:lipopolysaccharide biosynthetic process"/>
    <property type="evidence" value="ECO:0007669"/>
    <property type="project" value="TreeGrafter"/>
</dbReference>
<dbReference type="Pfam" id="PF00534">
    <property type="entry name" value="Glycos_transf_1"/>
    <property type="match status" value="1"/>
</dbReference>
<dbReference type="SUPFAM" id="SSF53756">
    <property type="entry name" value="UDP-Glycosyltransferase/glycogen phosphorylase"/>
    <property type="match status" value="1"/>
</dbReference>
<name>A0A369QQZ3_9BACT</name>
<dbReference type="Gene3D" id="3.40.50.2000">
    <property type="entry name" value="Glycogen Phosphorylase B"/>
    <property type="match status" value="2"/>
</dbReference>
<dbReference type="GO" id="GO:0102710">
    <property type="term" value="F:D-inositol-3-phosphate glycosyltransferase activity"/>
    <property type="evidence" value="ECO:0007669"/>
    <property type="project" value="UniProtKB-EC"/>
</dbReference>
<sequence length="383" mass="42934">MRIILIGNYPPDKQESMIRFAEMLNAGFRESGLQTEIWWPTVFFGTVVKVTNTGLGKWIGYFDKWIVFPLILWWRLQTKTLLHSRVQFHICDHSNSLYLKYLPTDQTSITCHDVLAIRGSLGYTDAYAPASGFGKILQKWILYYLIRAKKMASVSQLTLNQLQELGTAPINMKKEWRVIHNAFNADFKPIAKEKFKNLLNKVGFNTEMPFLLHVGSGQPRKNRGLLLLMVKALGSKWAGNVVLAGEAVDEAFLKQAEALGLRHRVISVVKPNHDTLVALYNACDAFVFPSFSEGFGWPIIEAQACGAPVITSNIEPMPEVSGGGALLADPNSPADFANAFLALHDLATRAILIKRGFENAKRFELRQMVAAYLQLYGMKEVKA</sequence>
<dbReference type="RefSeq" id="WP_115375005.1">
    <property type="nucleotide sequence ID" value="NZ_QASA01000001.1"/>
</dbReference>
<keyword evidence="1 3" id="KW-0808">Transferase</keyword>
<keyword evidence="3" id="KW-0328">Glycosyltransferase</keyword>
<dbReference type="PANTHER" id="PTHR46401:SF2">
    <property type="entry name" value="GLYCOSYLTRANSFERASE WBBK-RELATED"/>
    <property type="match status" value="1"/>
</dbReference>
<keyword evidence="4" id="KW-1185">Reference proteome</keyword>
<dbReference type="CDD" id="cd03809">
    <property type="entry name" value="GT4_MtfB-like"/>
    <property type="match status" value="1"/>
</dbReference>
<accession>A0A369QQZ3</accession>
<dbReference type="OrthoDB" id="9801609at2"/>
<dbReference type="EC" id="2.4.1.250" evidence="3"/>
<dbReference type="EMBL" id="QASA01000001">
    <property type="protein sequence ID" value="RDC66095.1"/>
    <property type="molecule type" value="Genomic_DNA"/>
</dbReference>
<reference evidence="3 4" key="1">
    <citation type="submission" date="2018-04" db="EMBL/GenBank/DDBJ databases">
        <title>Adhaeribacter sp. HMF7616 genome sequencing and assembly.</title>
        <authorList>
            <person name="Kang H."/>
            <person name="Kang J."/>
            <person name="Cha I."/>
            <person name="Kim H."/>
            <person name="Joh K."/>
        </authorList>
    </citation>
    <scope>NUCLEOTIDE SEQUENCE [LARGE SCALE GENOMIC DNA]</scope>
    <source>
        <strain evidence="3 4">HMF7616</strain>
    </source>
</reference>
<comment type="caution">
    <text evidence="3">The sequence shown here is derived from an EMBL/GenBank/DDBJ whole genome shotgun (WGS) entry which is preliminary data.</text>
</comment>
<dbReference type="PANTHER" id="PTHR46401">
    <property type="entry name" value="GLYCOSYLTRANSFERASE WBBK-RELATED"/>
    <property type="match status" value="1"/>
</dbReference>